<name>A0AAD7I8J6_9AGAR</name>
<dbReference type="EMBL" id="JARJLG010000145">
    <property type="protein sequence ID" value="KAJ7737175.1"/>
    <property type="molecule type" value="Genomic_DNA"/>
</dbReference>
<dbReference type="Proteomes" id="UP001215280">
    <property type="component" value="Unassembled WGS sequence"/>
</dbReference>
<keyword evidence="2" id="KW-1185">Reference proteome</keyword>
<evidence type="ECO:0000313" key="1">
    <source>
        <dbReference type="EMBL" id="KAJ7737175.1"/>
    </source>
</evidence>
<gene>
    <name evidence="1" type="ORF">DFH07DRAFT_779466</name>
</gene>
<dbReference type="AlphaFoldDB" id="A0AAD7I8J6"/>
<protein>
    <submittedName>
        <fullName evidence="1">Uncharacterized protein</fullName>
    </submittedName>
</protein>
<proteinExistence type="predicted"/>
<comment type="caution">
    <text evidence="1">The sequence shown here is derived from an EMBL/GenBank/DDBJ whole genome shotgun (WGS) entry which is preliminary data.</text>
</comment>
<evidence type="ECO:0000313" key="2">
    <source>
        <dbReference type="Proteomes" id="UP001215280"/>
    </source>
</evidence>
<reference evidence="1" key="1">
    <citation type="submission" date="2023-03" db="EMBL/GenBank/DDBJ databases">
        <title>Massive genome expansion in bonnet fungi (Mycena s.s.) driven by repeated elements and novel gene families across ecological guilds.</title>
        <authorList>
            <consortium name="Lawrence Berkeley National Laboratory"/>
            <person name="Harder C.B."/>
            <person name="Miyauchi S."/>
            <person name="Viragh M."/>
            <person name="Kuo A."/>
            <person name="Thoen E."/>
            <person name="Andreopoulos B."/>
            <person name="Lu D."/>
            <person name="Skrede I."/>
            <person name="Drula E."/>
            <person name="Henrissat B."/>
            <person name="Morin E."/>
            <person name="Kohler A."/>
            <person name="Barry K."/>
            <person name="LaButti K."/>
            <person name="Morin E."/>
            <person name="Salamov A."/>
            <person name="Lipzen A."/>
            <person name="Mereny Z."/>
            <person name="Hegedus B."/>
            <person name="Baldrian P."/>
            <person name="Stursova M."/>
            <person name="Weitz H."/>
            <person name="Taylor A."/>
            <person name="Grigoriev I.V."/>
            <person name="Nagy L.G."/>
            <person name="Martin F."/>
            <person name="Kauserud H."/>
        </authorList>
    </citation>
    <scope>NUCLEOTIDE SEQUENCE</scope>
    <source>
        <strain evidence="1">CBHHK188m</strain>
    </source>
</reference>
<accession>A0AAD7I8J6</accession>
<sequence>MAESVAQTTSFHYSFSSTQIATFDQAEFSAGCIDSGLTFNNPKCVAEMHTFHTAESVQCWDHISVFLGKDGPEDSVRLEGNLVTSFVSVGHTRGTGPTLLHGMPPPWMADFENHGRPYPIALWTSVVELIQELGVQSGSTTIFFSLWFSSYLRRTTRMTWRSKCGKPGQWPRFAFNPADYAGRREEPLESIWAKRDGPGAFNAA</sequence>
<organism evidence="1 2">
    <name type="scientific">Mycena maculata</name>
    <dbReference type="NCBI Taxonomy" id="230809"/>
    <lineage>
        <taxon>Eukaryota</taxon>
        <taxon>Fungi</taxon>
        <taxon>Dikarya</taxon>
        <taxon>Basidiomycota</taxon>
        <taxon>Agaricomycotina</taxon>
        <taxon>Agaricomycetes</taxon>
        <taxon>Agaricomycetidae</taxon>
        <taxon>Agaricales</taxon>
        <taxon>Marasmiineae</taxon>
        <taxon>Mycenaceae</taxon>
        <taxon>Mycena</taxon>
    </lineage>
</organism>